<evidence type="ECO:0000313" key="3">
    <source>
        <dbReference type="Proteomes" id="UP000245124"/>
    </source>
</evidence>
<dbReference type="Pfam" id="PF13546">
    <property type="entry name" value="DDE_5"/>
    <property type="match status" value="1"/>
</dbReference>
<dbReference type="Proteomes" id="UP000245124">
    <property type="component" value="Unassembled WGS sequence"/>
</dbReference>
<name>A0A2R5FWY1_NOSCO</name>
<dbReference type="PANTHER" id="PTHR33627:SF1">
    <property type="entry name" value="TRANSPOSASE"/>
    <property type="match status" value="1"/>
</dbReference>
<dbReference type="InterPro" id="IPR012337">
    <property type="entry name" value="RNaseH-like_sf"/>
</dbReference>
<dbReference type="InterPro" id="IPR038721">
    <property type="entry name" value="IS701-like_DDE_dom"/>
</dbReference>
<dbReference type="EMBL" id="BDUD01000002">
    <property type="protein sequence ID" value="GBG23220.1"/>
    <property type="molecule type" value="Genomic_DNA"/>
</dbReference>
<comment type="caution">
    <text evidence="2">The sequence shown here is derived from an EMBL/GenBank/DDBJ whole genome shotgun (WGS) entry which is preliminary data.</text>
</comment>
<keyword evidence="3" id="KW-1185">Reference proteome</keyword>
<protein>
    <submittedName>
        <fullName evidence="2">Transposase</fullName>
    </submittedName>
</protein>
<dbReference type="SUPFAM" id="SSF53098">
    <property type="entry name" value="Ribonuclease H-like"/>
    <property type="match status" value="1"/>
</dbReference>
<accession>A0A2R5FWY1</accession>
<feature type="domain" description="Transposase IS701-like DDE" evidence="1">
    <location>
        <begin position="20"/>
        <end position="225"/>
    </location>
</feature>
<organism evidence="2 3">
    <name type="scientific">Nostoc commune NIES-4072</name>
    <dbReference type="NCBI Taxonomy" id="2005467"/>
    <lineage>
        <taxon>Bacteria</taxon>
        <taxon>Bacillati</taxon>
        <taxon>Cyanobacteriota</taxon>
        <taxon>Cyanophyceae</taxon>
        <taxon>Nostocales</taxon>
        <taxon>Nostocaceae</taxon>
        <taxon>Nostoc</taxon>
    </lineage>
</organism>
<evidence type="ECO:0000313" key="2">
    <source>
        <dbReference type="EMBL" id="GBG23220.1"/>
    </source>
</evidence>
<evidence type="ECO:0000259" key="1">
    <source>
        <dbReference type="Pfam" id="PF13546"/>
    </source>
</evidence>
<reference evidence="2 3" key="1">
    <citation type="submission" date="2017-06" db="EMBL/GenBank/DDBJ databases">
        <title>Genome sequencing of cyanobaciteial culture collection at National Institute for Environmental Studies (NIES).</title>
        <authorList>
            <person name="Hirose Y."/>
            <person name="Shimura Y."/>
            <person name="Fujisawa T."/>
            <person name="Nakamura Y."/>
            <person name="Kawachi M."/>
        </authorList>
    </citation>
    <scope>NUCLEOTIDE SEQUENCE [LARGE SCALE GENOMIC DNA]</scope>
    <source>
        <strain evidence="2 3">NIES-4072</strain>
    </source>
</reference>
<gene>
    <name evidence="2" type="ORF">NIES4072_69320</name>
</gene>
<dbReference type="NCBIfam" id="NF033540">
    <property type="entry name" value="transpos_IS701"/>
    <property type="match status" value="1"/>
</dbReference>
<dbReference type="PANTHER" id="PTHR33627">
    <property type="entry name" value="TRANSPOSASE"/>
    <property type="match status" value="1"/>
</dbReference>
<proteinExistence type="predicted"/>
<dbReference type="AlphaFoldDB" id="A0A2R5FWY1"/>
<dbReference type="InterPro" id="IPR039365">
    <property type="entry name" value="IS701-like"/>
</dbReference>
<sequence>MKETTPAAMPPCFEKWCHRFDEAFTHKAQKRGFRHYLGGLLGESERKNLSQLALNAIGVEYHQLHHFLTEAPWSDSKINELRLEIMNQCSQTRISRGFSLIIDDSGHRKSGNFTDGVGRQYIGEIGKTDNGIVVVTTHLYDGRKSLPLDIELYQHANSLPEGKQDSEFEKKTELAIKLIDRTIERKYQPGIVIIDAGYGNNTSFLLELEKRQLKYLGGVAKNRKITINISENIQQTLG</sequence>